<dbReference type="Gene3D" id="3.20.20.150">
    <property type="entry name" value="Divalent-metal-dependent TIM barrel enzymes"/>
    <property type="match status" value="1"/>
</dbReference>
<evidence type="ECO:0000256" key="2">
    <source>
        <dbReference type="ARBA" id="ARBA00011881"/>
    </source>
</evidence>
<evidence type="ECO:0000256" key="6">
    <source>
        <dbReference type="ARBA" id="ARBA00023235"/>
    </source>
</evidence>
<evidence type="ECO:0000256" key="4">
    <source>
        <dbReference type="ARBA" id="ARBA00022629"/>
    </source>
</evidence>
<proteinExistence type="inferred from homology"/>
<dbReference type="HAMAP" id="MF_00455">
    <property type="entry name" value="Xylose_isom_A"/>
    <property type="match status" value="1"/>
</dbReference>
<dbReference type="PRINTS" id="PR00688">
    <property type="entry name" value="XYLOSISMRASE"/>
</dbReference>
<keyword evidence="5 9" id="KW-0479">Metal-binding</keyword>
<evidence type="ECO:0000256" key="9">
    <source>
        <dbReference type="HAMAP-Rule" id="MF_00455"/>
    </source>
</evidence>
<comment type="catalytic activity">
    <reaction evidence="8 9 10">
        <text>alpha-D-xylose = alpha-D-xylulofuranose</text>
        <dbReference type="Rhea" id="RHEA:22816"/>
        <dbReference type="ChEBI" id="CHEBI:28518"/>
        <dbReference type="ChEBI" id="CHEBI:188998"/>
        <dbReference type="EC" id="5.3.1.5"/>
    </reaction>
</comment>
<dbReference type="GO" id="GO:0000287">
    <property type="term" value="F:magnesium ion binding"/>
    <property type="evidence" value="ECO:0007669"/>
    <property type="project" value="UniProtKB-UniRule"/>
</dbReference>
<dbReference type="EMBL" id="QJTK01000002">
    <property type="protein sequence ID" value="PYF11930.1"/>
    <property type="molecule type" value="Genomic_DNA"/>
</dbReference>
<comment type="similarity">
    <text evidence="1 9 10">Belongs to the xylose isomerase family.</text>
</comment>
<comment type="subcellular location">
    <subcellularLocation>
        <location evidence="9 11">Cytoplasm</location>
    </subcellularLocation>
</comment>
<keyword evidence="9" id="KW-0963">Cytoplasm</keyword>
<dbReference type="PANTHER" id="PTHR48408:SF1">
    <property type="entry name" value="XYLOSE ISOMERASE"/>
    <property type="match status" value="1"/>
</dbReference>
<dbReference type="EC" id="5.3.1.5" evidence="3 9"/>
<dbReference type="InterPro" id="IPR013452">
    <property type="entry name" value="Xylose_isom_bac"/>
</dbReference>
<evidence type="ECO:0000313" key="13">
    <source>
        <dbReference type="Proteomes" id="UP000247727"/>
    </source>
</evidence>
<dbReference type="RefSeq" id="WP_110804521.1">
    <property type="nucleotide sequence ID" value="NZ_QJTK01000002.1"/>
</dbReference>
<dbReference type="OrthoDB" id="9763981at2"/>
<name>A0A318U1U7_9RHOB</name>
<feature type="binding site" evidence="9">
    <location>
        <position position="294"/>
    </location>
    <ligand>
        <name>Mg(2+)</name>
        <dbReference type="ChEBI" id="CHEBI:18420"/>
        <label>1</label>
    </ligand>
</feature>
<feature type="active site" evidence="9">
    <location>
        <position position="102"/>
    </location>
</feature>
<protein>
    <recommendedName>
        <fullName evidence="3 9">Xylose isomerase</fullName>
        <ecNumber evidence="3 9">5.3.1.5</ecNumber>
    </recommendedName>
</protein>
<dbReference type="AlphaFoldDB" id="A0A318U1U7"/>
<dbReference type="NCBIfam" id="NF003998">
    <property type="entry name" value="PRK05474.1"/>
    <property type="match status" value="1"/>
</dbReference>
<evidence type="ECO:0000313" key="12">
    <source>
        <dbReference type="EMBL" id="PYF11930.1"/>
    </source>
</evidence>
<comment type="caution">
    <text evidence="12">The sequence shown here is derived from an EMBL/GenBank/DDBJ whole genome shotgun (WGS) entry which is preliminary data.</text>
</comment>
<comment type="cofactor">
    <cofactor evidence="9">
        <name>Mg(2+)</name>
        <dbReference type="ChEBI" id="CHEBI:18420"/>
    </cofactor>
    <text evidence="9">Binds 2 magnesium ions per subunit.</text>
</comment>
<evidence type="ECO:0000256" key="10">
    <source>
        <dbReference type="RuleBase" id="RU000609"/>
    </source>
</evidence>
<organism evidence="12 13">
    <name type="scientific">Rhodobacter viridis</name>
    <dbReference type="NCBI Taxonomy" id="1054202"/>
    <lineage>
        <taxon>Bacteria</taxon>
        <taxon>Pseudomonadati</taxon>
        <taxon>Pseudomonadota</taxon>
        <taxon>Alphaproteobacteria</taxon>
        <taxon>Rhodobacterales</taxon>
        <taxon>Rhodobacter group</taxon>
        <taxon>Rhodobacter</taxon>
    </lineage>
</organism>
<evidence type="ECO:0000256" key="8">
    <source>
        <dbReference type="ARBA" id="ARBA00033659"/>
    </source>
</evidence>
<feature type="active site" evidence="9">
    <location>
        <position position="99"/>
    </location>
</feature>
<comment type="subunit">
    <text evidence="2 9 11">Homotetramer.</text>
</comment>
<evidence type="ECO:0000256" key="11">
    <source>
        <dbReference type="RuleBase" id="RU000610"/>
    </source>
</evidence>
<dbReference type="GO" id="GO:0005737">
    <property type="term" value="C:cytoplasm"/>
    <property type="evidence" value="ECO:0007669"/>
    <property type="project" value="UniProtKB-SubCell"/>
</dbReference>
<dbReference type="PROSITE" id="PS51415">
    <property type="entry name" value="XYLOSE_ISOMERASE"/>
    <property type="match status" value="1"/>
</dbReference>
<dbReference type="PANTHER" id="PTHR48408">
    <property type="match status" value="1"/>
</dbReference>
<dbReference type="InterPro" id="IPR001998">
    <property type="entry name" value="Xylose_isomerase"/>
</dbReference>
<feature type="binding site" evidence="9">
    <location>
        <position position="337"/>
    </location>
    <ligand>
        <name>Mg(2+)</name>
        <dbReference type="ChEBI" id="CHEBI:18420"/>
        <label>1</label>
    </ligand>
</feature>
<keyword evidence="6 9" id="KW-0413">Isomerase</keyword>
<feature type="binding site" evidence="9">
    <location>
        <position position="307"/>
    </location>
    <ligand>
        <name>Mg(2+)</name>
        <dbReference type="ChEBI" id="CHEBI:18420"/>
        <label>2</label>
    </ligand>
</feature>
<keyword evidence="13" id="KW-1185">Reference proteome</keyword>
<dbReference type="GO" id="GO:0042732">
    <property type="term" value="P:D-xylose metabolic process"/>
    <property type="evidence" value="ECO:0007669"/>
    <property type="project" value="UniProtKB-UniRule"/>
</dbReference>
<feature type="binding site" evidence="9">
    <location>
        <position position="305"/>
    </location>
    <ligand>
        <name>Mg(2+)</name>
        <dbReference type="ChEBI" id="CHEBI:18420"/>
        <label>2</label>
    </ligand>
</feature>
<feature type="binding site" evidence="9">
    <location>
        <position position="266"/>
    </location>
    <ligand>
        <name>Mg(2+)</name>
        <dbReference type="ChEBI" id="CHEBI:18420"/>
        <label>2</label>
    </ligand>
</feature>
<keyword evidence="9" id="KW-0460">Magnesium</keyword>
<evidence type="ECO:0000256" key="7">
    <source>
        <dbReference type="ARBA" id="ARBA00023277"/>
    </source>
</evidence>
<dbReference type="Proteomes" id="UP000247727">
    <property type="component" value="Unassembled WGS sequence"/>
</dbReference>
<sequence length="433" mass="48456">MTDFFKGIPQIRYEGPNSTNEFAFRHYNPTEVVMGKTMAEHLRFAIAWWHSFAWPGGDPFGGQTFERPWFGDTLDLAKLKTDVAFEMFDILGAPFFCFHDADIRPEGKDFAENTRNLETIVDYIGEKMQGSNTKLLWGTANLFSHRRFMSGAATNPDPEVFAWSAATVKTCMDATHKLGGQNYVLWGGREGYETLLNTDLTREAEQAGRFLQMVVDYKHKIGFKGTILIEPKPQEPSKHQYDYDVATVYGFLKRFGLENEVKLNIEQGHAILAGHSFEHELALAASLGILGSIDMNRNDYQSGWDTDQFPDSVPEMARAYYEVLKAGGFTTGGTNFDAKIRRQSIDPEDLILGHVGAMDVCARALKAAAALLEDGGLEAHRNARYAGWDTAEAKAMLGSDLASIEALVRAKGINPQPKSGRQERLENLWNRFV</sequence>
<gene>
    <name evidence="9" type="primary">xylA</name>
    <name evidence="12" type="ORF">C8J30_102244</name>
</gene>
<dbReference type="GO" id="GO:0009045">
    <property type="term" value="F:xylose isomerase activity"/>
    <property type="evidence" value="ECO:0007669"/>
    <property type="project" value="UniProtKB-UniRule"/>
</dbReference>
<evidence type="ECO:0000256" key="3">
    <source>
        <dbReference type="ARBA" id="ARBA00011958"/>
    </source>
</evidence>
<feature type="binding site" evidence="9">
    <location>
        <position position="269"/>
    </location>
    <ligand>
        <name>Mg(2+)</name>
        <dbReference type="ChEBI" id="CHEBI:18420"/>
        <label>2</label>
    </ligand>
</feature>
<evidence type="ECO:0000256" key="5">
    <source>
        <dbReference type="ARBA" id="ARBA00022723"/>
    </source>
</evidence>
<reference evidence="12 13" key="1">
    <citation type="submission" date="2018-06" db="EMBL/GenBank/DDBJ databases">
        <title>Genomic Encyclopedia of Type Strains, Phase III (KMG-III): the genomes of soil and plant-associated and newly described type strains.</title>
        <authorList>
            <person name="Whitman W."/>
        </authorList>
    </citation>
    <scope>NUCLEOTIDE SEQUENCE [LARGE SCALE GENOMIC DNA]</scope>
    <source>
        <strain evidence="12 13">JA737</strain>
    </source>
</reference>
<keyword evidence="7 9" id="KW-0119">Carbohydrate metabolism</keyword>
<feature type="binding site" evidence="9">
    <location>
        <position position="230"/>
    </location>
    <ligand>
        <name>Mg(2+)</name>
        <dbReference type="ChEBI" id="CHEBI:18420"/>
        <label>1</label>
    </ligand>
</feature>
<feature type="binding site" evidence="9">
    <location>
        <position position="266"/>
    </location>
    <ligand>
        <name>Mg(2+)</name>
        <dbReference type="ChEBI" id="CHEBI:18420"/>
        <label>1</label>
    </ligand>
</feature>
<evidence type="ECO:0000256" key="1">
    <source>
        <dbReference type="ARBA" id="ARBA00005765"/>
    </source>
</evidence>
<dbReference type="NCBIfam" id="TIGR02630">
    <property type="entry name" value="xylose_isom_A"/>
    <property type="match status" value="1"/>
</dbReference>
<accession>A0A318U1U7</accession>
<dbReference type="SUPFAM" id="SSF51658">
    <property type="entry name" value="Xylose isomerase-like"/>
    <property type="match status" value="1"/>
</dbReference>
<dbReference type="InterPro" id="IPR036237">
    <property type="entry name" value="Xyl_isomerase-like_sf"/>
</dbReference>
<keyword evidence="4 9" id="KW-0859">Xylose metabolism</keyword>